<comment type="caution">
    <text evidence="8">The sequence shown here is derived from an EMBL/GenBank/DDBJ whole genome shotgun (WGS) entry which is preliminary data.</text>
</comment>
<evidence type="ECO:0000256" key="6">
    <source>
        <dbReference type="RuleBase" id="RU000661"/>
    </source>
</evidence>
<dbReference type="Proteomes" id="UP000176609">
    <property type="component" value="Unassembled WGS sequence"/>
</dbReference>
<dbReference type="InterPro" id="IPR047859">
    <property type="entry name" value="Ribosomal_bL17_CS"/>
</dbReference>
<sequence length="153" mass="17409">MRHRVFGRKLNRDVKERKALYKSLVSALIINGKIRTTFAKGKAIARLTDKLITRAKDGSSNAVNQIASFLNRKELTDKLTAVIAPRFKDKIGGYLRIVKVGRRKSDNTEEVLLEWSVAEKVDNKKLVKSVIATPHETTQPKEVKQRKKKKIKS</sequence>
<dbReference type="Pfam" id="PF01196">
    <property type="entry name" value="Ribosomal_L17"/>
    <property type="match status" value="1"/>
</dbReference>
<reference evidence="8 9" key="1">
    <citation type="journal article" date="2016" name="Nat. Commun.">
        <title>Thousands of microbial genomes shed light on interconnected biogeochemical processes in an aquifer system.</title>
        <authorList>
            <person name="Anantharaman K."/>
            <person name="Brown C.T."/>
            <person name="Hug L.A."/>
            <person name="Sharon I."/>
            <person name="Castelle C.J."/>
            <person name="Probst A.J."/>
            <person name="Thomas B.C."/>
            <person name="Singh A."/>
            <person name="Wilkins M.J."/>
            <person name="Karaoz U."/>
            <person name="Brodie E.L."/>
            <person name="Williams K.H."/>
            <person name="Hubbard S.S."/>
            <person name="Banfield J.F."/>
        </authorList>
    </citation>
    <scope>NUCLEOTIDE SEQUENCE [LARGE SCALE GENOMIC DNA]</scope>
</reference>
<comment type="similarity">
    <text evidence="1 5">Belongs to the bacterial ribosomal protein bL17 family.</text>
</comment>
<protein>
    <recommendedName>
        <fullName evidence="4 6">50S ribosomal protein L17</fullName>
    </recommendedName>
</protein>
<accession>A0A1F6ANP3</accession>
<dbReference type="AlphaFoldDB" id="A0A1F6ANP3"/>
<gene>
    <name evidence="8" type="ORF">A2960_05530</name>
</gene>
<dbReference type="PANTHER" id="PTHR14413">
    <property type="entry name" value="RIBOSOMAL PROTEIN L17"/>
    <property type="match status" value="1"/>
</dbReference>
<feature type="region of interest" description="Disordered" evidence="7">
    <location>
        <begin position="132"/>
        <end position="153"/>
    </location>
</feature>
<evidence type="ECO:0000256" key="5">
    <source>
        <dbReference type="RuleBase" id="RU000660"/>
    </source>
</evidence>
<evidence type="ECO:0000256" key="7">
    <source>
        <dbReference type="SAM" id="MobiDB-lite"/>
    </source>
</evidence>
<dbReference type="SUPFAM" id="SSF64263">
    <property type="entry name" value="Prokaryotic ribosomal protein L17"/>
    <property type="match status" value="1"/>
</dbReference>
<dbReference type="GO" id="GO:0006412">
    <property type="term" value="P:translation"/>
    <property type="evidence" value="ECO:0007669"/>
    <property type="project" value="InterPro"/>
</dbReference>
<dbReference type="InterPro" id="IPR036373">
    <property type="entry name" value="Ribosomal_bL17_sf"/>
</dbReference>
<evidence type="ECO:0000313" key="8">
    <source>
        <dbReference type="EMBL" id="OGG26330.1"/>
    </source>
</evidence>
<dbReference type="EMBL" id="MFJR01000011">
    <property type="protein sequence ID" value="OGG26330.1"/>
    <property type="molecule type" value="Genomic_DNA"/>
</dbReference>
<evidence type="ECO:0000256" key="4">
    <source>
        <dbReference type="ARBA" id="ARBA00035494"/>
    </source>
</evidence>
<evidence type="ECO:0000256" key="1">
    <source>
        <dbReference type="ARBA" id="ARBA00008777"/>
    </source>
</evidence>
<organism evidence="8 9">
    <name type="scientific">Candidatus Gottesmanbacteria bacterium RIFCSPLOWO2_01_FULL_39_12b</name>
    <dbReference type="NCBI Taxonomy" id="1798388"/>
    <lineage>
        <taxon>Bacteria</taxon>
        <taxon>Candidatus Gottesmaniibacteriota</taxon>
    </lineage>
</organism>
<dbReference type="Gene3D" id="3.90.1030.10">
    <property type="entry name" value="Ribosomal protein L17"/>
    <property type="match status" value="1"/>
</dbReference>
<dbReference type="InterPro" id="IPR000456">
    <property type="entry name" value="Ribosomal_bL17"/>
</dbReference>
<dbReference type="PANTHER" id="PTHR14413:SF16">
    <property type="entry name" value="LARGE RIBOSOMAL SUBUNIT PROTEIN BL17M"/>
    <property type="match status" value="1"/>
</dbReference>
<evidence type="ECO:0000313" key="9">
    <source>
        <dbReference type="Proteomes" id="UP000176609"/>
    </source>
</evidence>
<keyword evidence="2 5" id="KW-0689">Ribosomal protein</keyword>
<name>A0A1F6ANP3_9BACT</name>
<evidence type="ECO:0000256" key="2">
    <source>
        <dbReference type="ARBA" id="ARBA00022980"/>
    </source>
</evidence>
<dbReference type="GO" id="GO:0022625">
    <property type="term" value="C:cytosolic large ribosomal subunit"/>
    <property type="evidence" value="ECO:0007669"/>
    <property type="project" value="TreeGrafter"/>
</dbReference>
<dbReference type="NCBIfam" id="TIGR00059">
    <property type="entry name" value="L17"/>
    <property type="match status" value="1"/>
</dbReference>
<feature type="compositionally biased region" description="Basic residues" evidence="7">
    <location>
        <begin position="144"/>
        <end position="153"/>
    </location>
</feature>
<dbReference type="GO" id="GO:0003735">
    <property type="term" value="F:structural constituent of ribosome"/>
    <property type="evidence" value="ECO:0007669"/>
    <property type="project" value="InterPro"/>
</dbReference>
<evidence type="ECO:0000256" key="3">
    <source>
        <dbReference type="ARBA" id="ARBA00023274"/>
    </source>
</evidence>
<proteinExistence type="inferred from homology"/>
<keyword evidence="3 5" id="KW-0687">Ribonucleoprotein</keyword>
<dbReference type="PROSITE" id="PS01167">
    <property type="entry name" value="RIBOSOMAL_L17"/>
    <property type="match status" value="1"/>
</dbReference>